<dbReference type="EMBL" id="FPLJ01000060">
    <property type="protein sequence ID" value="SGY93981.1"/>
    <property type="molecule type" value="Genomic_DNA"/>
</dbReference>
<sequence length="274" mass="29715">MDNFQAIGQLVIKAQDLLDSIKGGAIRVMQTEFETLKNNSTTTFNNLINGFNSTFSTKLAGYQSQMNLVTKPVMETINGVSVYSVAGKKIYTIKHVVANGGYKKGANIDPAYPNVADPSIPPTFFNLIEFAASSGFGGSNDMFSVEFYQTHRGMNYGGYVEHLVFTGSSSYDSVSGFLEVKKTTASGGLCLFISQPSGDREILITKDMEGQIIPISLRDIGQGHDAGIARLTLKVDTRYQAGSTRVLCLNGEYTSSRGRPPLSLVNDSPVNWSE</sequence>
<evidence type="ECO:0000313" key="1">
    <source>
        <dbReference type="EMBL" id="SGY93981.1"/>
    </source>
</evidence>
<comment type="caution">
    <text evidence="1">The sequence shown here is derived from an EMBL/GenBank/DDBJ whole genome shotgun (WGS) entry which is preliminary data.</text>
</comment>
<accession>A0ABY1HE90</accession>
<evidence type="ECO:0000313" key="2">
    <source>
        <dbReference type="Proteomes" id="UP000182660"/>
    </source>
</evidence>
<gene>
    <name evidence="1" type="ORF">MT2528_2684</name>
</gene>
<organism evidence="1 2">
    <name type="scientific">Moritella viscosa</name>
    <dbReference type="NCBI Taxonomy" id="80854"/>
    <lineage>
        <taxon>Bacteria</taxon>
        <taxon>Pseudomonadati</taxon>
        <taxon>Pseudomonadota</taxon>
        <taxon>Gammaproteobacteria</taxon>
        <taxon>Alteromonadales</taxon>
        <taxon>Moritellaceae</taxon>
        <taxon>Moritella</taxon>
    </lineage>
</organism>
<dbReference type="GeneID" id="61296519"/>
<dbReference type="RefSeq" id="WP_075472534.1">
    <property type="nucleotide sequence ID" value="NZ_CAWQZC010000153.1"/>
</dbReference>
<dbReference type="Proteomes" id="UP000182660">
    <property type="component" value="Unassembled WGS sequence"/>
</dbReference>
<proteinExistence type="predicted"/>
<reference evidence="1 2" key="1">
    <citation type="submission" date="2016-11" db="EMBL/GenBank/DDBJ databases">
        <authorList>
            <person name="Klemetsen T."/>
        </authorList>
    </citation>
    <scope>NUCLEOTIDE SEQUENCE [LARGE SCALE GENOMIC DNA]</scope>
    <source>
        <strain evidence="1">MT 2528</strain>
    </source>
</reference>
<protein>
    <submittedName>
        <fullName evidence="1">Uncharacterized protein</fullName>
    </submittedName>
</protein>
<keyword evidence="2" id="KW-1185">Reference proteome</keyword>
<name>A0ABY1HE90_9GAMM</name>